<dbReference type="PRINTS" id="PR00097">
    <property type="entry name" value="ANTSNTHASEII"/>
</dbReference>
<feature type="domain" description="Anthranilate synthase component I N-terminal" evidence="8">
    <location>
        <begin position="285"/>
        <end position="427"/>
    </location>
</feature>
<dbReference type="SUPFAM" id="SSF52317">
    <property type="entry name" value="Class I glutamine amidotransferase-like"/>
    <property type="match status" value="1"/>
</dbReference>
<evidence type="ECO:0000256" key="2">
    <source>
        <dbReference type="ARBA" id="ARBA00013139"/>
    </source>
</evidence>
<evidence type="ECO:0000313" key="10">
    <source>
        <dbReference type="Proteomes" id="UP000460558"/>
    </source>
</evidence>
<accession>A0ABW9P0Y1</accession>
<evidence type="ECO:0000256" key="5">
    <source>
        <dbReference type="SAM" id="MobiDB-lite"/>
    </source>
</evidence>
<evidence type="ECO:0000256" key="4">
    <source>
        <dbReference type="ARBA" id="ARBA00022962"/>
    </source>
</evidence>
<dbReference type="NCBIfam" id="TIGR00566">
    <property type="entry name" value="trpG_papA"/>
    <property type="match status" value="1"/>
</dbReference>
<dbReference type="Gene3D" id="3.60.120.10">
    <property type="entry name" value="Anthranilate synthase"/>
    <property type="match status" value="1"/>
</dbReference>
<comment type="similarity">
    <text evidence="1">In the C-terminal section; belongs to the anthranilate synthase component I family.</text>
</comment>
<dbReference type="PRINTS" id="PR00099">
    <property type="entry name" value="CPSGATASE"/>
</dbReference>
<evidence type="ECO:0000259" key="8">
    <source>
        <dbReference type="Pfam" id="PF04715"/>
    </source>
</evidence>
<dbReference type="GO" id="GO:0046820">
    <property type="term" value="F:4-amino-4-deoxychorismate synthase activity"/>
    <property type="evidence" value="ECO:0007669"/>
    <property type="project" value="UniProtKB-EC"/>
</dbReference>
<evidence type="ECO:0000256" key="3">
    <source>
        <dbReference type="ARBA" id="ARBA00022679"/>
    </source>
</evidence>
<dbReference type="Pfam" id="PF00117">
    <property type="entry name" value="GATase"/>
    <property type="match status" value="1"/>
</dbReference>
<dbReference type="InterPro" id="IPR006221">
    <property type="entry name" value="TrpG/PapA_dom"/>
</dbReference>
<dbReference type="PROSITE" id="PS51273">
    <property type="entry name" value="GATASE_TYPE_1"/>
    <property type="match status" value="1"/>
</dbReference>
<keyword evidence="4" id="KW-0315">Glutamine amidotransferase</keyword>
<dbReference type="EMBL" id="VDEQ01000314">
    <property type="protein sequence ID" value="MQS39213.1"/>
    <property type="molecule type" value="Genomic_DNA"/>
</dbReference>
<dbReference type="InterPro" id="IPR019999">
    <property type="entry name" value="Anth_synth_I-like"/>
</dbReference>
<comment type="caution">
    <text evidence="9">The sequence shown here is derived from an EMBL/GenBank/DDBJ whole genome shotgun (WGS) entry which is preliminary data.</text>
</comment>
<feature type="domain" description="Chorismate-utilising enzyme C-terminal" evidence="7">
    <location>
        <begin position="482"/>
        <end position="736"/>
    </location>
</feature>
<dbReference type="Pfam" id="PF04715">
    <property type="entry name" value="Anth_synt_I_N"/>
    <property type="match status" value="1"/>
</dbReference>
<evidence type="ECO:0000313" key="9">
    <source>
        <dbReference type="EMBL" id="MQS39213.1"/>
    </source>
</evidence>
<dbReference type="InterPro" id="IPR029062">
    <property type="entry name" value="Class_I_gatase-like"/>
</dbReference>
<feature type="domain" description="Glutamine amidotransferase" evidence="6">
    <location>
        <begin position="4"/>
        <end position="185"/>
    </location>
</feature>
<dbReference type="InterPro" id="IPR017926">
    <property type="entry name" value="GATASE"/>
</dbReference>
<keyword evidence="3 9" id="KW-0808">Transferase</keyword>
<keyword evidence="9" id="KW-0032">Aminotransferase</keyword>
<dbReference type="NCBIfam" id="TIGR00553">
    <property type="entry name" value="pabB"/>
    <property type="match status" value="1"/>
</dbReference>
<organism evidence="9 10">
    <name type="scientific">Streptomyces katsurahamanus</name>
    <dbReference type="NCBI Taxonomy" id="2577098"/>
    <lineage>
        <taxon>Bacteria</taxon>
        <taxon>Bacillati</taxon>
        <taxon>Actinomycetota</taxon>
        <taxon>Actinomycetes</taxon>
        <taxon>Kitasatosporales</taxon>
        <taxon>Streptomycetaceae</taxon>
        <taxon>Streptomyces</taxon>
    </lineage>
</organism>
<dbReference type="InterPro" id="IPR015890">
    <property type="entry name" value="Chorismate_C"/>
</dbReference>
<dbReference type="Proteomes" id="UP000460558">
    <property type="component" value="Unassembled WGS sequence"/>
</dbReference>
<feature type="compositionally biased region" description="Basic and acidic residues" evidence="5">
    <location>
        <begin position="192"/>
        <end position="208"/>
    </location>
</feature>
<evidence type="ECO:0000259" key="6">
    <source>
        <dbReference type="Pfam" id="PF00117"/>
    </source>
</evidence>
<sequence>MRILLVDNYDSFTYNLFHLLADVAGTEPVVVRNDDRLPADPTAGFDAVVLSPGPGTPARESDVGLCRSLVENSPLPLLGICLGHQGLALWHGGTVERAPEPRHGRLSPVEHDGTGLFAGLPSPFQAVRYHSLTATSLPAELEPTAWTPDGVLMGLRHRRRPQWGMQFHPESICTEYGRELLANFVDMAAGHDRAGHDRAGHDRRAGHDHARRARRATRAVLPAPVGGGRPTAHRTPGVDTPQPSTPQGPRSTDGTADRALSPARAPRRLRVHTKALTTRWADESVFDQLFRDRPYAYWLDSSGRGPGTGRFSVMGDATGPLARVARADVHTGTVTVSPEGGGNPAALDGAAETIPFLEWLDRDLRSLDVQLPELPGDFALGWVGYLGYELKAQTGGDAAHRATEPDAELVFADRAVVFDHLEGRTHLLALSDRDAPPGADETAALDWLGATAGRLSRLADTASAPVRPASPGTWRLRPRDERESYLTAVRECQEEISAGETYEVCLTNALTAAGELDSWQAYRFLRRRSPVPFGALLQFGRQTVLSTSPERFLRVGADRWAESRPIKGTRPRGGTPEEDRALRDELLKDEKDRSENLMIVDLVRNDLGRCAELGSVTVDDLFRVESYATVHQLVSTVRARLRPDASAVDCVRAAFPGGSMTGAPKIRTMQIIDRLEGEARGVYSGAIGYFSLSGAADLSIVIRTVVVTPGRIRYGTGGAIVALSDPQEEFAETVVKAAPLLALLGAGFPGADQEPEPPAPDHHGAERRASRASAG</sequence>
<dbReference type="PANTHER" id="PTHR11236">
    <property type="entry name" value="AMINOBENZOATE/ANTHRANILATE SYNTHASE"/>
    <property type="match status" value="1"/>
</dbReference>
<dbReference type="CDD" id="cd01743">
    <property type="entry name" value="GATase1_Anthranilate_Synthase"/>
    <property type="match status" value="1"/>
</dbReference>
<keyword evidence="10" id="KW-1185">Reference proteome</keyword>
<feature type="region of interest" description="Disordered" evidence="5">
    <location>
        <begin position="192"/>
        <end position="269"/>
    </location>
</feature>
<gene>
    <name evidence="9" type="primary">pabB</name>
    <name evidence="9" type="ORF">FFZ77_27640</name>
</gene>
<feature type="compositionally biased region" description="Polar residues" evidence="5">
    <location>
        <begin position="241"/>
        <end position="254"/>
    </location>
</feature>
<evidence type="ECO:0000259" key="7">
    <source>
        <dbReference type="Pfam" id="PF00425"/>
    </source>
</evidence>
<evidence type="ECO:0000256" key="1">
    <source>
        <dbReference type="ARBA" id="ARBA00005970"/>
    </source>
</evidence>
<dbReference type="PANTHER" id="PTHR11236:SF18">
    <property type="entry name" value="AMINODEOXYCHORISMATE SYNTHASE"/>
    <property type="match status" value="1"/>
</dbReference>
<dbReference type="InterPro" id="IPR006805">
    <property type="entry name" value="Anth_synth_I_N"/>
</dbReference>
<protein>
    <recommendedName>
        <fullName evidence="2">aminodeoxychorismate synthase</fullName>
        <ecNumber evidence="2">2.6.1.85</ecNumber>
    </recommendedName>
</protein>
<dbReference type="EC" id="2.6.1.85" evidence="2"/>
<dbReference type="InterPro" id="IPR005801">
    <property type="entry name" value="ADC_synthase"/>
</dbReference>
<feature type="region of interest" description="Disordered" evidence="5">
    <location>
        <begin position="748"/>
        <end position="775"/>
    </location>
</feature>
<name>A0ABW9P0Y1_9ACTN</name>
<dbReference type="Pfam" id="PF00425">
    <property type="entry name" value="Chorismate_bind"/>
    <property type="match status" value="1"/>
</dbReference>
<dbReference type="SUPFAM" id="SSF56322">
    <property type="entry name" value="ADC synthase"/>
    <property type="match status" value="1"/>
</dbReference>
<dbReference type="Gene3D" id="3.40.50.880">
    <property type="match status" value="1"/>
</dbReference>
<feature type="compositionally biased region" description="Basic and acidic residues" evidence="5">
    <location>
        <begin position="759"/>
        <end position="769"/>
    </location>
</feature>
<proteinExistence type="inferred from homology"/>
<reference evidence="9 10" key="1">
    <citation type="submission" date="2019-06" db="EMBL/GenBank/DDBJ databases">
        <title>Comparative genomics and metabolomics analyses of clavulanic acid producing Streptomyces species provides insight into specialized metabolism and evolution of beta-lactam biosynthetic gene clusters.</title>
        <authorList>
            <person name="Moore M.A."/>
            <person name="Cruz-Morales P."/>
            <person name="Barona Gomez F."/>
            <person name="Kapil T."/>
        </authorList>
    </citation>
    <scope>NUCLEOTIDE SEQUENCE [LARGE SCALE GENOMIC DNA]</scope>
    <source>
        <strain evidence="9 10">T-272</strain>
    </source>
</reference>
<dbReference type="InterPro" id="IPR005802">
    <property type="entry name" value="ADC_synth_comp_1"/>
</dbReference>
<dbReference type="RefSeq" id="WP_153486667.1">
    <property type="nucleotide sequence ID" value="NZ_VDEQ01000314.1"/>
</dbReference>
<dbReference type="PRINTS" id="PR00096">
    <property type="entry name" value="GATASE"/>
</dbReference>